<dbReference type="Gene3D" id="1.10.600.10">
    <property type="entry name" value="Farnesyl Diphosphate Synthase"/>
    <property type="match status" value="1"/>
</dbReference>
<dbReference type="SUPFAM" id="SSF48576">
    <property type="entry name" value="Terpenoid synthases"/>
    <property type="match status" value="1"/>
</dbReference>
<reference evidence="6 7" key="1">
    <citation type="journal article" date="2021" name="Hortic Res">
        <title>Chromosome-scale assembly of the Dendrobium chrysotoxum genome enhances the understanding of orchid evolution.</title>
        <authorList>
            <person name="Zhang Y."/>
            <person name="Zhang G.Q."/>
            <person name="Zhang D."/>
            <person name="Liu X.D."/>
            <person name="Xu X.Y."/>
            <person name="Sun W.H."/>
            <person name="Yu X."/>
            <person name="Zhu X."/>
            <person name="Wang Z.W."/>
            <person name="Zhao X."/>
            <person name="Zhong W.Y."/>
            <person name="Chen H."/>
            <person name="Yin W.L."/>
            <person name="Huang T."/>
            <person name="Niu S.C."/>
            <person name="Liu Z.J."/>
        </authorList>
    </citation>
    <scope>NUCLEOTIDE SEQUENCE [LARGE SCALE GENOMIC DNA]</scope>
    <source>
        <strain evidence="6">Lindl</strain>
    </source>
</reference>
<dbReference type="InterPro" id="IPR050148">
    <property type="entry name" value="Terpene_synthase-like"/>
</dbReference>
<protein>
    <submittedName>
        <fullName evidence="6">Uncharacterized protein</fullName>
    </submittedName>
</protein>
<dbReference type="SFLD" id="SFLDG01014">
    <property type="entry name" value="Terpene_Cyclase_Like_1_N-term"/>
    <property type="match status" value="1"/>
</dbReference>
<dbReference type="GO" id="GO:0009507">
    <property type="term" value="C:chloroplast"/>
    <property type="evidence" value="ECO:0007669"/>
    <property type="project" value="TreeGrafter"/>
</dbReference>
<dbReference type="Pfam" id="PF01397">
    <property type="entry name" value="Terpene_synth"/>
    <property type="match status" value="1"/>
</dbReference>
<dbReference type="SUPFAM" id="SSF48239">
    <property type="entry name" value="Terpenoid cyclases/Protein prenyltransferases"/>
    <property type="match status" value="2"/>
</dbReference>
<dbReference type="PANTHER" id="PTHR31739:SF4">
    <property type="entry name" value="ENT-COPALYL DIPHOSPHATE SYNTHASE, CHLOROPLASTIC"/>
    <property type="match status" value="1"/>
</dbReference>
<evidence type="ECO:0000256" key="2">
    <source>
        <dbReference type="ARBA" id="ARBA00022723"/>
    </source>
</evidence>
<evidence type="ECO:0000256" key="3">
    <source>
        <dbReference type="ARBA" id="ARBA00022842"/>
    </source>
</evidence>
<dbReference type="Proteomes" id="UP000775213">
    <property type="component" value="Unassembled WGS sequence"/>
</dbReference>
<dbReference type="EMBL" id="JAGFBR010000004">
    <property type="protein sequence ID" value="KAH0468187.1"/>
    <property type="molecule type" value="Genomic_DNA"/>
</dbReference>
<evidence type="ECO:0000259" key="4">
    <source>
        <dbReference type="Pfam" id="PF01397"/>
    </source>
</evidence>
<accession>A0AAV7HIL2</accession>
<dbReference type="Gene3D" id="1.50.10.130">
    <property type="entry name" value="Terpene synthase, N-terminal domain"/>
    <property type="match status" value="1"/>
</dbReference>
<name>A0AAV7HIL2_DENCH</name>
<keyword evidence="3" id="KW-0460">Magnesium</keyword>
<dbReference type="InterPro" id="IPR008949">
    <property type="entry name" value="Isoprenoid_synthase_dom_sf"/>
</dbReference>
<comment type="caution">
    <text evidence="6">The sequence shown here is derived from an EMBL/GenBank/DDBJ whole genome shotgun (WGS) entry which is preliminary data.</text>
</comment>
<evidence type="ECO:0000256" key="1">
    <source>
        <dbReference type="ARBA" id="ARBA00001946"/>
    </source>
</evidence>
<dbReference type="GO" id="GO:0009686">
    <property type="term" value="P:gibberellin biosynthetic process"/>
    <property type="evidence" value="ECO:0007669"/>
    <property type="project" value="TreeGrafter"/>
</dbReference>
<keyword evidence="7" id="KW-1185">Reference proteome</keyword>
<dbReference type="FunFam" id="1.50.10.130:FF:000002">
    <property type="entry name" value="Ent-copalyl diphosphate synthase, chloroplastic"/>
    <property type="match status" value="1"/>
</dbReference>
<evidence type="ECO:0000259" key="5">
    <source>
        <dbReference type="Pfam" id="PF03936"/>
    </source>
</evidence>
<dbReference type="InterPro" id="IPR005630">
    <property type="entry name" value="Terpene_synthase_metal-bd"/>
</dbReference>
<dbReference type="AlphaFoldDB" id="A0AAV7HIL2"/>
<gene>
    <name evidence="6" type="ORF">IEQ34_003220</name>
</gene>
<dbReference type="InterPro" id="IPR001906">
    <property type="entry name" value="Terpene_synth_N"/>
</dbReference>
<keyword evidence="2" id="KW-0479">Metal-binding</keyword>
<dbReference type="GO" id="GO:0010333">
    <property type="term" value="F:terpene synthase activity"/>
    <property type="evidence" value="ECO:0007669"/>
    <property type="project" value="InterPro"/>
</dbReference>
<dbReference type="GO" id="GO:0000287">
    <property type="term" value="F:magnesium ion binding"/>
    <property type="evidence" value="ECO:0007669"/>
    <property type="project" value="InterPro"/>
</dbReference>
<evidence type="ECO:0000313" key="7">
    <source>
        <dbReference type="Proteomes" id="UP000775213"/>
    </source>
</evidence>
<dbReference type="Pfam" id="PF03936">
    <property type="entry name" value="Terpene_synth_C"/>
    <property type="match status" value="1"/>
</dbReference>
<sequence length="764" mass="88916">MGSLTNCMLLSTSSIPCYFFNGLQRRTLTSFGNFRHPTSVKHFSISARPKGVRKIITEAKQEMLKDYEAMQPNTSNQVGEQDERIETLVREIKDMFLSLGDGEISPSAYDTAWIARIPSLNDPNKPQFPTTLQWIGRNQLNDGSWGEPSFFFLYDRLVCTLSCVLTLALWKQGEELIANGLYFLQTHIQDLDKEKSIRTVGFEMIFPSMLNEAKIIGLNLPYDLPCINRIIKLREEKKSRIPMEVMHSVQTTLLHSLEAIEVELVQWDRILKLQSANGSISDSPSATTATYLNTHDNKCLEYLTYIVKRFEDHAPFLYPIDTYERNWMIDTIQRLGIDHHFRKEISNTLDFLYRNLRKDGFAWGRDAIVTDIDDTCMGLRLLRLHGYPISPDVLEYFKDVDGTFLCYMGETHKGVSDFFSLYRFSQIAFLGEKILKQTKNFTEQHLIKSIKDNHVYDKWAIKKALNKEIEWALRNPWKMSLPRLDVKEYIRNYGDNDVWIGKTIYRMYNINNSKYLELAKLECNKLQAIHTREAKSILLWWNSSGFDNPAVTQLNPKEIHFSICAAIYEPEFSTSRIAYTKCNCIESLLKDIFQSHQSFEELKLFCQAIHEQNLYNVLIKHVCRWKPAMVQVLPSKLKQVFMVAYETMNEHAIEANNAQGKDVFPYLHDLRKQQVQQYLKIREFKDTKQFEKFEEYVDQAKRGLAVAIRLLPAVFLMGDVLPDNALKSLVYRSTILEQLASYIALLYIHLLNYLLIVCLQEQSH</sequence>
<proteinExistence type="predicted"/>
<dbReference type="InterPro" id="IPR036965">
    <property type="entry name" value="Terpene_synth_N_sf"/>
</dbReference>
<organism evidence="6 7">
    <name type="scientific">Dendrobium chrysotoxum</name>
    <name type="common">Orchid</name>
    <dbReference type="NCBI Taxonomy" id="161865"/>
    <lineage>
        <taxon>Eukaryota</taxon>
        <taxon>Viridiplantae</taxon>
        <taxon>Streptophyta</taxon>
        <taxon>Embryophyta</taxon>
        <taxon>Tracheophyta</taxon>
        <taxon>Spermatophyta</taxon>
        <taxon>Magnoliopsida</taxon>
        <taxon>Liliopsida</taxon>
        <taxon>Asparagales</taxon>
        <taxon>Orchidaceae</taxon>
        <taxon>Epidendroideae</taxon>
        <taxon>Malaxideae</taxon>
        <taxon>Dendrobiinae</taxon>
        <taxon>Dendrobium</taxon>
    </lineage>
</organism>
<feature type="domain" description="Terpene synthase N-terminal" evidence="4">
    <location>
        <begin position="266"/>
        <end position="473"/>
    </location>
</feature>
<dbReference type="Gene3D" id="1.50.10.160">
    <property type="match status" value="1"/>
</dbReference>
<evidence type="ECO:0000313" key="6">
    <source>
        <dbReference type="EMBL" id="KAH0468187.1"/>
    </source>
</evidence>
<feature type="domain" description="Terpene synthase metal-binding" evidence="5">
    <location>
        <begin position="556"/>
        <end position="742"/>
    </location>
</feature>
<dbReference type="InterPro" id="IPR008930">
    <property type="entry name" value="Terpenoid_cyclase/PrenylTrfase"/>
</dbReference>
<comment type="cofactor">
    <cofactor evidence="1">
        <name>Mg(2+)</name>
        <dbReference type="ChEBI" id="CHEBI:18420"/>
    </cofactor>
</comment>
<dbReference type="PANTHER" id="PTHR31739">
    <property type="entry name" value="ENT-COPALYL DIPHOSPHATE SYNTHASE, CHLOROPLASTIC"/>
    <property type="match status" value="1"/>
</dbReference>